<organism evidence="2 3">
    <name type="scientific">Streptomyces kurssanovii</name>
    <dbReference type="NCBI Taxonomy" id="67312"/>
    <lineage>
        <taxon>Bacteria</taxon>
        <taxon>Bacillati</taxon>
        <taxon>Actinomycetota</taxon>
        <taxon>Actinomycetes</taxon>
        <taxon>Kitasatosporales</taxon>
        <taxon>Streptomycetaceae</taxon>
        <taxon>Streptomyces</taxon>
    </lineage>
</organism>
<dbReference type="Proteomes" id="UP001552521">
    <property type="component" value="Unassembled WGS sequence"/>
</dbReference>
<protein>
    <submittedName>
        <fullName evidence="2">Uncharacterized protein</fullName>
    </submittedName>
</protein>
<sequence>MGSKGREVPRTSHDPQHVCAACGQPVESVVRRHKTLGTYVPLWEPGPCRNPDCPLYVPPEGGARSDPGGQDRSGGSRPEEPGGADASDGSAAGPSGDSPDDAPGREAGTS</sequence>
<keyword evidence="3" id="KW-1185">Reference proteome</keyword>
<evidence type="ECO:0000256" key="1">
    <source>
        <dbReference type="SAM" id="MobiDB-lite"/>
    </source>
</evidence>
<accession>A0ABV3HT56</accession>
<name>A0ABV3HT56_9ACTN</name>
<gene>
    <name evidence="2" type="ORF">AB0K36_13365</name>
</gene>
<feature type="region of interest" description="Disordered" evidence="1">
    <location>
        <begin position="40"/>
        <end position="110"/>
    </location>
</feature>
<comment type="caution">
    <text evidence="2">The sequence shown here is derived from an EMBL/GenBank/DDBJ whole genome shotgun (WGS) entry which is preliminary data.</text>
</comment>
<feature type="compositionally biased region" description="Low complexity" evidence="1">
    <location>
        <begin position="81"/>
        <end position="97"/>
    </location>
</feature>
<dbReference type="EMBL" id="JBFAQK010000014">
    <property type="protein sequence ID" value="MEV4681752.1"/>
    <property type="molecule type" value="Genomic_DNA"/>
</dbReference>
<evidence type="ECO:0000313" key="3">
    <source>
        <dbReference type="Proteomes" id="UP001552521"/>
    </source>
</evidence>
<proteinExistence type="predicted"/>
<reference evidence="2 3" key="1">
    <citation type="submission" date="2024-06" db="EMBL/GenBank/DDBJ databases">
        <title>The Natural Products Discovery Center: Release of the First 8490 Sequenced Strains for Exploring Actinobacteria Biosynthetic Diversity.</title>
        <authorList>
            <person name="Kalkreuter E."/>
            <person name="Kautsar S.A."/>
            <person name="Yang D."/>
            <person name="Bader C.D."/>
            <person name="Teijaro C.N."/>
            <person name="Fluegel L."/>
            <person name="Davis C.M."/>
            <person name="Simpson J.R."/>
            <person name="Lauterbach L."/>
            <person name="Steele A.D."/>
            <person name="Gui C."/>
            <person name="Meng S."/>
            <person name="Li G."/>
            <person name="Viehrig K."/>
            <person name="Ye F."/>
            <person name="Su P."/>
            <person name="Kiefer A.F."/>
            <person name="Nichols A."/>
            <person name="Cepeda A.J."/>
            <person name="Yan W."/>
            <person name="Fan B."/>
            <person name="Jiang Y."/>
            <person name="Adhikari A."/>
            <person name="Zheng C.-J."/>
            <person name="Schuster L."/>
            <person name="Cowan T.M."/>
            <person name="Smanski M.J."/>
            <person name="Chevrette M.G."/>
            <person name="De Carvalho L.P.S."/>
            <person name="Shen B."/>
        </authorList>
    </citation>
    <scope>NUCLEOTIDE SEQUENCE [LARGE SCALE GENOMIC DNA]</scope>
    <source>
        <strain evidence="2 3">NPDC049344</strain>
    </source>
</reference>
<evidence type="ECO:0000313" key="2">
    <source>
        <dbReference type="EMBL" id="MEV4681752.1"/>
    </source>
</evidence>